<comment type="caution">
    <text evidence="2">The sequence shown here is derived from an EMBL/GenBank/DDBJ whole genome shotgun (WGS) entry which is preliminary data.</text>
</comment>
<dbReference type="PANTHER" id="PTHR22017:SF0">
    <property type="entry name" value="PHOTORECEPTOR CILIUM ACTIN REGULATOR"/>
    <property type="match status" value="1"/>
</dbReference>
<organism evidence="2 3">
    <name type="scientific">Synaphobranchus kaupii</name>
    <name type="common">Kaup's arrowtooth eel</name>
    <dbReference type="NCBI Taxonomy" id="118154"/>
    <lineage>
        <taxon>Eukaryota</taxon>
        <taxon>Metazoa</taxon>
        <taxon>Chordata</taxon>
        <taxon>Craniata</taxon>
        <taxon>Vertebrata</taxon>
        <taxon>Euteleostomi</taxon>
        <taxon>Actinopterygii</taxon>
        <taxon>Neopterygii</taxon>
        <taxon>Teleostei</taxon>
        <taxon>Anguilliformes</taxon>
        <taxon>Synaphobranchidae</taxon>
        <taxon>Synaphobranchus</taxon>
    </lineage>
</organism>
<dbReference type="OrthoDB" id="8954214at2759"/>
<evidence type="ECO:0000313" key="3">
    <source>
        <dbReference type="Proteomes" id="UP001152622"/>
    </source>
</evidence>
<feature type="compositionally biased region" description="Polar residues" evidence="1">
    <location>
        <begin position="60"/>
        <end position="69"/>
    </location>
</feature>
<dbReference type="AlphaFoldDB" id="A0A9Q1ELI1"/>
<protein>
    <submittedName>
        <fullName evidence="2">Uncharacterized protein</fullName>
    </submittedName>
</protein>
<proteinExistence type="predicted"/>
<dbReference type="EMBL" id="JAINUF010000015">
    <property type="protein sequence ID" value="KAJ8340998.1"/>
    <property type="molecule type" value="Genomic_DNA"/>
</dbReference>
<gene>
    <name evidence="2" type="ORF">SKAU_G00332890</name>
</gene>
<evidence type="ECO:0000313" key="2">
    <source>
        <dbReference type="EMBL" id="KAJ8340998.1"/>
    </source>
</evidence>
<keyword evidence="3" id="KW-1185">Reference proteome</keyword>
<dbReference type="PANTHER" id="PTHR22017">
    <property type="entry name" value="PHOTORECEPTOR CILIUM ACTIN REGULATOR"/>
    <property type="match status" value="1"/>
</dbReference>
<reference evidence="2" key="1">
    <citation type="journal article" date="2023" name="Science">
        <title>Genome structures resolve the early diversification of teleost fishes.</title>
        <authorList>
            <person name="Parey E."/>
            <person name="Louis A."/>
            <person name="Montfort J."/>
            <person name="Bouchez O."/>
            <person name="Roques C."/>
            <person name="Iampietro C."/>
            <person name="Lluch J."/>
            <person name="Castinel A."/>
            <person name="Donnadieu C."/>
            <person name="Desvignes T."/>
            <person name="Floi Bucao C."/>
            <person name="Jouanno E."/>
            <person name="Wen M."/>
            <person name="Mejri S."/>
            <person name="Dirks R."/>
            <person name="Jansen H."/>
            <person name="Henkel C."/>
            <person name="Chen W.J."/>
            <person name="Zahm M."/>
            <person name="Cabau C."/>
            <person name="Klopp C."/>
            <person name="Thompson A.W."/>
            <person name="Robinson-Rechavi M."/>
            <person name="Braasch I."/>
            <person name="Lecointre G."/>
            <person name="Bobe J."/>
            <person name="Postlethwait J.H."/>
            <person name="Berthelot C."/>
            <person name="Roest Crollius H."/>
            <person name="Guiguen Y."/>
        </authorList>
    </citation>
    <scope>NUCLEOTIDE SEQUENCE</scope>
    <source>
        <strain evidence="2">WJC10195</strain>
    </source>
</reference>
<accession>A0A9Q1ELI1</accession>
<dbReference type="InterPro" id="IPR029352">
    <property type="entry name" value="PCARE"/>
</dbReference>
<evidence type="ECO:0000256" key="1">
    <source>
        <dbReference type="SAM" id="MobiDB-lite"/>
    </source>
</evidence>
<name>A0A9Q1ELI1_SYNKA</name>
<dbReference type="Proteomes" id="UP001152622">
    <property type="component" value="Chromosome 15"/>
</dbReference>
<feature type="compositionally biased region" description="Polar residues" evidence="1">
    <location>
        <begin position="1"/>
        <end position="11"/>
    </location>
</feature>
<dbReference type="Pfam" id="PF15449">
    <property type="entry name" value="Retinal"/>
    <property type="match status" value="1"/>
</dbReference>
<sequence>MLPSTPSNTPSQHRRLPSPPASKRQPTPPSATSPPANRNLPATPPSGHRKLPSPTETRKSVTPPSTQWKAPSPPVLRREGTPHSSVGSYPFKAPSPPASPRVQRWTRENSSEEIVPLPSPAVSRGFNNARSVFCPASPNLFEAQPCLQPQPPKAWASTSGRVLPRPWGESARGRLPMSVRGPRPFVRRCHSDHRPSLTLPPQTPAVSVAHSCGSEPSINTQGLEDGPTREEEHWASQLDLRAANRSASHPDLCIVGQALQRE</sequence>
<feature type="region of interest" description="Disordered" evidence="1">
    <location>
        <begin position="1"/>
        <end position="125"/>
    </location>
</feature>
<feature type="region of interest" description="Disordered" evidence="1">
    <location>
        <begin position="190"/>
        <end position="233"/>
    </location>
</feature>